<feature type="compositionally biased region" description="Basic residues" evidence="2">
    <location>
        <begin position="69"/>
        <end position="126"/>
    </location>
</feature>
<dbReference type="EMBL" id="KV921402">
    <property type="protein sequence ID" value="ORE15966.1"/>
    <property type="molecule type" value="Genomic_DNA"/>
</dbReference>
<accession>A0A1X0RVD4</accession>
<protein>
    <recommendedName>
        <fullName evidence="4">RlpA-like protein double-psi beta-barrel domain-containing protein</fullName>
    </recommendedName>
</protein>
<sequence length="236" mass="25450">MRFTHSSLFTLASIVTSSIVYQVSSAPVSPSDLASPESPSVALNTLSGMALAGQRDSNRPIWAKNIEKRSKHHKKHSKTHKKHHKKTTKKSKKSSSHKKKTTKRKTTKKTTKKATKKTTKKHKTTKKSGSGSKGGQSFSGDGTYYTPSLGSCGLTNSENDLVAALNAPQMKNPANPNLNPLCGKYINVHGPKGSVKVKIVDTCPPCKVGDVDLSPAAFGKIGNFVDGRIPITWTWA</sequence>
<dbReference type="AlphaFoldDB" id="A0A1X0RVD4"/>
<dbReference type="Proteomes" id="UP000242381">
    <property type="component" value="Unassembled WGS sequence"/>
</dbReference>
<evidence type="ECO:0000259" key="4">
    <source>
        <dbReference type="Pfam" id="PF03330"/>
    </source>
</evidence>
<dbReference type="PANTHER" id="PTHR31836">
    <property type="match status" value="1"/>
</dbReference>
<dbReference type="Pfam" id="PF03330">
    <property type="entry name" value="DPBB_1"/>
    <property type="match status" value="1"/>
</dbReference>
<feature type="region of interest" description="Disordered" evidence="2">
    <location>
        <begin position="68"/>
        <end position="139"/>
    </location>
</feature>
<dbReference type="PANTHER" id="PTHR31836:SF21">
    <property type="entry name" value="EXPANSIN-LIKE PROTEIN 7"/>
    <property type="match status" value="1"/>
</dbReference>
<keyword evidence="1 3" id="KW-0732">Signal</keyword>
<proteinExistence type="predicted"/>
<dbReference type="Gene3D" id="2.40.40.10">
    <property type="entry name" value="RlpA-like domain"/>
    <property type="match status" value="1"/>
</dbReference>
<gene>
    <name evidence="5" type="ORF">BCV71DRAFT_257012</name>
</gene>
<dbReference type="OMA" id="FFKPNQG"/>
<evidence type="ECO:0000313" key="5">
    <source>
        <dbReference type="EMBL" id="ORE15966.1"/>
    </source>
</evidence>
<dbReference type="InterPro" id="IPR051477">
    <property type="entry name" value="Expansin_CellWall"/>
</dbReference>
<organism evidence="5 6">
    <name type="scientific">Rhizopus microsporus</name>
    <dbReference type="NCBI Taxonomy" id="58291"/>
    <lineage>
        <taxon>Eukaryota</taxon>
        <taxon>Fungi</taxon>
        <taxon>Fungi incertae sedis</taxon>
        <taxon>Mucoromycota</taxon>
        <taxon>Mucoromycotina</taxon>
        <taxon>Mucoromycetes</taxon>
        <taxon>Mucorales</taxon>
        <taxon>Mucorineae</taxon>
        <taxon>Rhizopodaceae</taxon>
        <taxon>Rhizopus</taxon>
    </lineage>
</organism>
<evidence type="ECO:0000256" key="1">
    <source>
        <dbReference type="ARBA" id="ARBA00022729"/>
    </source>
</evidence>
<dbReference type="SUPFAM" id="SSF50685">
    <property type="entry name" value="Barwin-like endoglucanases"/>
    <property type="match status" value="1"/>
</dbReference>
<evidence type="ECO:0000313" key="6">
    <source>
        <dbReference type="Proteomes" id="UP000242381"/>
    </source>
</evidence>
<dbReference type="CDD" id="cd22191">
    <property type="entry name" value="DPBB_RlpA_EXP_N-like"/>
    <property type="match status" value="1"/>
</dbReference>
<reference evidence="5 6" key="1">
    <citation type="journal article" date="2016" name="Proc. Natl. Acad. Sci. U.S.A.">
        <title>Lipid metabolic changes in an early divergent fungus govern the establishment of a mutualistic symbiosis with endobacteria.</title>
        <authorList>
            <person name="Lastovetsky O.A."/>
            <person name="Gaspar M.L."/>
            <person name="Mondo S.J."/>
            <person name="LaButti K.M."/>
            <person name="Sandor L."/>
            <person name="Grigoriev I.V."/>
            <person name="Henry S.A."/>
            <person name="Pawlowska T.E."/>
        </authorList>
    </citation>
    <scope>NUCLEOTIDE SEQUENCE [LARGE SCALE GENOMIC DNA]</scope>
    <source>
        <strain evidence="5 6">ATCC 11559</strain>
    </source>
</reference>
<name>A0A1X0RVD4_RHIZD</name>
<dbReference type="InterPro" id="IPR036908">
    <property type="entry name" value="RlpA-like_sf"/>
</dbReference>
<dbReference type="InterPro" id="IPR009009">
    <property type="entry name" value="RlpA-like_DPBB"/>
</dbReference>
<feature type="signal peptide" evidence="3">
    <location>
        <begin position="1"/>
        <end position="25"/>
    </location>
</feature>
<evidence type="ECO:0000256" key="2">
    <source>
        <dbReference type="SAM" id="MobiDB-lite"/>
    </source>
</evidence>
<feature type="chain" id="PRO_5012100323" description="RlpA-like protein double-psi beta-barrel domain-containing protein" evidence="3">
    <location>
        <begin position="26"/>
        <end position="236"/>
    </location>
</feature>
<feature type="domain" description="RlpA-like protein double-psi beta-barrel" evidence="4">
    <location>
        <begin position="182"/>
        <end position="232"/>
    </location>
</feature>
<dbReference type="VEuPathDB" id="FungiDB:BCV72DRAFT_275718"/>
<evidence type="ECO:0000256" key="3">
    <source>
        <dbReference type="SAM" id="SignalP"/>
    </source>
</evidence>